<evidence type="ECO:0000259" key="1">
    <source>
        <dbReference type="PROSITE" id="PS51819"/>
    </source>
</evidence>
<dbReference type="PROSITE" id="PS51819">
    <property type="entry name" value="VOC"/>
    <property type="match status" value="1"/>
</dbReference>
<dbReference type="InterPro" id="IPR029068">
    <property type="entry name" value="Glyas_Bleomycin-R_OHBP_Dase"/>
</dbReference>
<feature type="domain" description="VOC" evidence="1">
    <location>
        <begin position="4"/>
        <end position="121"/>
    </location>
</feature>
<organism evidence="2 3">
    <name type="scientific">Actinomycetospora flava</name>
    <dbReference type="NCBI Taxonomy" id="3129232"/>
    <lineage>
        <taxon>Bacteria</taxon>
        <taxon>Bacillati</taxon>
        <taxon>Actinomycetota</taxon>
        <taxon>Actinomycetes</taxon>
        <taxon>Pseudonocardiales</taxon>
        <taxon>Pseudonocardiaceae</taxon>
        <taxon>Actinomycetospora</taxon>
    </lineage>
</organism>
<evidence type="ECO:0000313" key="3">
    <source>
        <dbReference type="Proteomes" id="UP001369736"/>
    </source>
</evidence>
<dbReference type="EMBL" id="JBBEGM010000010">
    <property type="protein sequence ID" value="MEJ2863890.1"/>
    <property type="molecule type" value="Genomic_DNA"/>
</dbReference>
<evidence type="ECO:0000313" key="2">
    <source>
        <dbReference type="EMBL" id="MEJ2863890.1"/>
    </source>
</evidence>
<dbReference type="SUPFAM" id="SSF54593">
    <property type="entry name" value="Glyoxalase/Bleomycin resistance protein/Dihydroxybiphenyl dioxygenase"/>
    <property type="match status" value="1"/>
</dbReference>
<proteinExistence type="predicted"/>
<name>A0ABU8M990_9PSEU</name>
<gene>
    <name evidence="2" type="ORF">WCD58_22225</name>
</gene>
<dbReference type="InterPro" id="IPR041581">
    <property type="entry name" value="Glyoxalase_6"/>
</dbReference>
<keyword evidence="3" id="KW-1185">Reference proteome</keyword>
<dbReference type="Pfam" id="PF18029">
    <property type="entry name" value="Glyoxalase_6"/>
    <property type="match status" value="1"/>
</dbReference>
<reference evidence="2 3" key="1">
    <citation type="submission" date="2024-03" db="EMBL/GenBank/DDBJ databases">
        <title>Actinomycetospora sp. OC33-EN07, a novel actinomycete isolated from wild orchid (Aerides multiflora).</title>
        <authorList>
            <person name="Suriyachadkun C."/>
        </authorList>
    </citation>
    <scope>NUCLEOTIDE SEQUENCE [LARGE SCALE GENOMIC DNA]</scope>
    <source>
        <strain evidence="2 3">OC33-EN07</strain>
    </source>
</reference>
<dbReference type="Gene3D" id="3.10.180.10">
    <property type="entry name" value="2,3-Dihydroxybiphenyl 1,2-Dioxygenase, domain 1"/>
    <property type="match status" value="1"/>
</dbReference>
<sequence>MARPVVHFEITGRDPAALHRWFGELFAWDFDEPSTVAEGISDPGTYHFTAPEGGIPGGVAGGPGYTPGTLFYVAVDDVEAALARAEELGGRRVFGPAAAPSGLVVGHLADPEGNVVGLAALPG</sequence>
<dbReference type="Proteomes" id="UP001369736">
    <property type="component" value="Unassembled WGS sequence"/>
</dbReference>
<dbReference type="RefSeq" id="WP_337705260.1">
    <property type="nucleotide sequence ID" value="NZ_JBBEGM010000010.1"/>
</dbReference>
<protein>
    <submittedName>
        <fullName evidence="2">VOC family protein</fullName>
    </submittedName>
</protein>
<comment type="caution">
    <text evidence="2">The sequence shown here is derived from an EMBL/GenBank/DDBJ whole genome shotgun (WGS) entry which is preliminary data.</text>
</comment>
<accession>A0ABU8M990</accession>
<dbReference type="InterPro" id="IPR037523">
    <property type="entry name" value="VOC_core"/>
</dbReference>